<protein>
    <recommendedName>
        <fullName evidence="4">DUF2157 domain-containing protein</fullName>
    </recommendedName>
</protein>
<keyword evidence="1" id="KW-0472">Membrane</keyword>
<accession>A0A3D8YEY9</accession>
<dbReference type="AlphaFoldDB" id="A0A3D8YEY9"/>
<feature type="transmembrane region" description="Helical" evidence="1">
    <location>
        <begin position="82"/>
        <end position="101"/>
    </location>
</feature>
<feature type="transmembrane region" description="Helical" evidence="1">
    <location>
        <begin position="160"/>
        <end position="178"/>
    </location>
</feature>
<evidence type="ECO:0000313" key="2">
    <source>
        <dbReference type="EMBL" id="REA63163.1"/>
    </source>
</evidence>
<feature type="transmembrane region" description="Helical" evidence="1">
    <location>
        <begin position="137"/>
        <end position="153"/>
    </location>
</feature>
<evidence type="ECO:0000256" key="1">
    <source>
        <dbReference type="SAM" id="Phobius"/>
    </source>
</evidence>
<dbReference type="EMBL" id="QNUL01000003">
    <property type="protein sequence ID" value="REA63163.1"/>
    <property type="molecule type" value="Genomic_DNA"/>
</dbReference>
<evidence type="ECO:0000313" key="3">
    <source>
        <dbReference type="Proteomes" id="UP000256373"/>
    </source>
</evidence>
<feature type="transmembrane region" description="Helical" evidence="1">
    <location>
        <begin position="113"/>
        <end position="131"/>
    </location>
</feature>
<feature type="transmembrane region" description="Helical" evidence="1">
    <location>
        <begin position="253"/>
        <end position="273"/>
    </location>
</feature>
<reference evidence="2 3" key="1">
    <citation type="submission" date="2018-07" db="EMBL/GenBank/DDBJ databases">
        <title>Dyadobacter roseus sp. nov., isolated from rose rhizosphere soil.</title>
        <authorList>
            <person name="Chen L."/>
        </authorList>
    </citation>
    <scope>NUCLEOTIDE SEQUENCE [LARGE SCALE GENOMIC DNA]</scope>
    <source>
        <strain evidence="2 3">RS19</strain>
    </source>
</reference>
<keyword evidence="3" id="KW-1185">Reference proteome</keyword>
<keyword evidence="1" id="KW-0812">Transmembrane</keyword>
<gene>
    <name evidence="2" type="ORF">DSL64_05985</name>
</gene>
<feature type="transmembrane region" description="Helical" evidence="1">
    <location>
        <begin position="304"/>
        <end position="326"/>
    </location>
</feature>
<proteinExistence type="predicted"/>
<organism evidence="2 3">
    <name type="scientific">Dyadobacter luteus</name>
    <dbReference type="NCBI Taxonomy" id="2259619"/>
    <lineage>
        <taxon>Bacteria</taxon>
        <taxon>Pseudomonadati</taxon>
        <taxon>Bacteroidota</taxon>
        <taxon>Cytophagia</taxon>
        <taxon>Cytophagales</taxon>
        <taxon>Spirosomataceae</taxon>
        <taxon>Dyadobacter</taxon>
    </lineage>
</organism>
<comment type="caution">
    <text evidence="2">The sequence shown here is derived from an EMBL/GenBank/DDBJ whole genome shotgun (WGS) entry which is preliminary data.</text>
</comment>
<evidence type="ECO:0008006" key="4">
    <source>
        <dbReference type="Google" id="ProtNLM"/>
    </source>
</evidence>
<sequence>MNRAYQETWVKNLYLQNKCRKWMSKKLLTEAQFERICSQFPHQFYLPNLFVRIGLFLFASVSGSFFVSFIALLFGMESGNSFIIPSIISGIGFFVSLEFMIREKKLYHSGADNALLYAGLVSFFVPLVILFENRLEVWQYCLAALILLIPACYRYADSFLALCLLAVWYTLVMSLMMKSVTGRMLLPFAMVGMSAALYLLVSKICDIYYRQSRILLEFILLLLIYLSGNYYVVREANALINDIGGSESPQIDFAIVFYAFTLIIPALYIFLGLKQKNRILLIAGLLALAFSGFTFYYYTDFLSASQATALSGVLMIGISALCIHYLKQPRYGIADHPEEDSSAYLHIQTILASEVLSDVPAHDNFRFGGSGEFSGGGSAGEY</sequence>
<name>A0A3D8YEY9_9BACT</name>
<feature type="transmembrane region" description="Helical" evidence="1">
    <location>
        <begin position="280"/>
        <end position="298"/>
    </location>
</feature>
<feature type="transmembrane region" description="Helical" evidence="1">
    <location>
        <begin position="49"/>
        <end position="76"/>
    </location>
</feature>
<dbReference type="Proteomes" id="UP000256373">
    <property type="component" value="Unassembled WGS sequence"/>
</dbReference>
<feature type="transmembrane region" description="Helical" evidence="1">
    <location>
        <begin position="214"/>
        <end position="233"/>
    </location>
</feature>
<feature type="transmembrane region" description="Helical" evidence="1">
    <location>
        <begin position="184"/>
        <end position="202"/>
    </location>
</feature>
<keyword evidence="1" id="KW-1133">Transmembrane helix</keyword>